<dbReference type="EMBL" id="CP031188">
    <property type="protein sequence ID" value="AXG74370.1"/>
    <property type="molecule type" value="Genomic_DNA"/>
</dbReference>
<dbReference type="AlphaFoldDB" id="A0A345HCR0"/>
<accession>A0A345HCR0</accession>
<keyword evidence="2" id="KW-1185">Reference proteome</keyword>
<dbReference type="KEGG" id="fat:DVK85_09055"/>
<sequence>MKKKTYTKEEDVTIIVKKNQPLLYSIWLAPSDWKQLFTKEEYYILVTECLNSSVTEDEMILNGYLLTYNSLCLILGNEKENHKQILLRFFERIKKNIVKNRRRISNKEDSIIKLSAHHIFRKHNLNNPTLIKLLVGKDVNPPYYDTQLARLKNKLQHESFCSVIDYSGAIGPVIITKIKNETTFTVIEIVSIENEYLIE</sequence>
<dbReference type="RefSeq" id="WP_114678128.1">
    <property type="nucleotide sequence ID" value="NZ_CP031188.1"/>
</dbReference>
<gene>
    <name evidence="1" type="ORF">DVK85_09055</name>
</gene>
<dbReference type="OrthoDB" id="798985at2"/>
<dbReference type="Proteomes" id="UP000253951">
    <property type="component" value="Chromosome"/>
</dbReference>
<proteinExistence type="predicted"/>
<evidence type="ECO:0000313" key="2">
    <source>
        <dbReference type="Proteomes" id="UP000253951"/>
    </source>
</evidence>
<evidence type="ECO:0000313" key="1">
    <source>
        <dbReference type="EMBL" id="AXG74370.1"/>
    </source>
</evidence>
<reference evidence="1 2" key="1">
    <citation type="submission" date="2018-07" db="EMBL/GenBank/DDBJ databases">
        <title>Complete genome sequence of Flavobacterium arcticum type strain SM1502T.</title>
        <authorList>
            <person name="Li Y."/>
            <person name="Li D.-D."/>
        </authorList>
    </citation>
    <scope>NUCLEOTIDE SEQUENCE [LARGE SCALE GENOMIC DNA]</scope>
    <source>
        <strain evidence="1 2">SM1502</strain>
    </source>
</reference>
<protein>
    <submittedName>
        <fullName evidence="1">Uncharacterized protein</fullName>
    </submittedName>
</protein>
<name>A0A345HCR0_9FLAO</name>
<organism evidence="1 2">
    <name type="scientific">Flavobacterium arcticum</name>
    <dbReference type="NCBI Taxonomy" id="1784713"/>
    <lineage>
        <taxon>Bacteria</taxon>
        <taxon>Pseudomonadati</taxon>
        <taxon>Bacteroidota</taxon>
        <taxon>Flavobacteriia</taxon>
        <taxon>Flavobacteriales</taxon>
        <taxon>Flavobacteriaceae</taxon>
        <taxon>Flavobacterium</taxon>
    </lineage>
</organism>